<dbReference type="InterPro" id="IPR009138">
    <property type="entry name" value="Neural_cell_adh"/>
</dbReference>
<keyword evidence="6" id="KW-1133">Transmembrane helix</keyword>
<accession>A0A0K2U1D1</accession>
<keyword evidence="7" id="KW-0472">Membrane</keyword>
<dbReference type="PROSITE" id="PS50853">
    <property type="entry name" value="FN3"/>
    <property type="match status" value="1"/>
</dbReference>
<dbReference type="InterPro" id="IPR003598">
    <property type="entry name" value="Ig_sub2"/>
</dbReference>
<name>A0A0K2U1D1_LEPSM</name>
<evidence type="ECO:0000256" key="4">
    <source>
        <dbReference type="ARBA" id="ARBA00022737"/>
    </source>
</evidence>
<evidence type="ECO:0000259" key="11">
    <source>
        <dbReference type="PROSITE" id="PS50835"/>
    </source>
</evidence>
<reference evidence="13" key="1">
    <citation type="submission" date="2014-05" db="EMBL/GenBank/DDBJ databases">
        <authorList>
            <person name="Chronopoulou M."/>
        </authorList>
    </citation>
    <scope>NUCLEOTIDE SEQUENCE</scope>
    <source>
        <tissue evidence="13">Whole organism</tissue>
    </source>
</reference>
<dbReference type="GO" id="GO:0030154">
    <property type="term" value="P:cell differentiation"/>
    <property type="evidence" value="ECO:0007669"/>
    <property type="project" value="UniProtKB-ARBA"/>
</dbReference>
<keyword evidence="2" id="KW-0812">Transmembrane</keyword>
<dbReference type="SUPFAM" id="SSF48726">
    <property type="entry name" value="Immunoglobulin"/>
    <property type="match status" value="3"/>
</dbReference>
<evidence type="ECO:0000256" key="6">
    <source>
        <dbReference type="ARBA" id="ARBA00022989"/>
    </source>
</evidence>
<feature type="domain" description="Ig-like" evidence="11">
    <location>
        <begin position="238"/>
        <end position="308"/>
    </location>
</feature>
<dbReference type="EMBL" id="HACA01014728">
    <property type="protein sequence ID" value="CDW32089.1"/>
    <property type="molecule type" value="Transcribed_RNA"/>
</dbReference>
<evidence type="ECO:0000256" key="1">
    <source>
        <dbReference type="ARBA" id="ARBA00004167"/>
    </source>
</evidence>
<dbReference type="InterPro" id="IPR003961">
    <property type="entry name" value="FN3_dom"/>
</dbReference>
<gene>
    <name evidence="13" type="primary">Dmoj\GI17882</name>
</gene>
<feature type="domain" description="Fibronectin type-III" evidence="12">
    <location>
        <begin position="312"/>
        <end position="411"/>
    </location>
</feature>
<dbReference type="CDD" id="cd00063">
    <property type="entry name" value="FN3"/>
    <property type="match status" value="1"/>
</dbReference>
<evidence type="ECO:0000256" key="10">
    <source>
        <dbReference type="ARBA" id="ARBA00023319"/>
    </source>
</evidence>
<dbReference type="InterPro" id="IPR003599">
    <property type="entry name" value="Ig_sub"/>
</dbReference>
<dbReference type="InterPro" id="IPR013783">
    <property type="entry name" value="Ig-like_fold"/>
</dbReference>
<dbReference type="Pfam" id="PF07679">
    <property type="entry name" value="I-set"/>
    <property type="match status" value="1"/>
</dbReference>
<dbReference type="PANTHER" id="PTHR44170">
    <property type="entry name" value="PROTEIN SIDEKICK"/>
    <property type="match status" value="1"/>
</dbReference>
<comment type="subcellular location">
    <subcellularLocation>
        <location evidence="1">Membrane</location>
        <topology evidence="1">Single-pass membrane protein</topology>
    </subcellularLocation>
</comment>
<keyword evidence="4" id="KW-0677">Repeat</keyword>
<dbReference type="AlphaFoldDB" id="A0A0K2U1D1"/>
<sequence length="463" mass="51644">FSGESSSDYLELNPDLNNAVRLAGEENSFFISCIPHASRGPVGDSRVHAGDLRWMKKQKPPEGDQWVIMGSLPHSRVHVEQSPDGRGLDLVFRSIKSADRGEYKCMARLNGRDKERIFNLNVIEPISFENTPHVQSVEDGSLSYTIVCKVSGNPKPEITWNVRGRIIRGGGQKYEVLPTGLLIRNITKSDEGAYQCKATQSADGVSDFQDMLINLKVEHAPIWPANHRGEFYGFISGVTNLTCEAEAEPPAQFRWLDKNNNEVEHGNVINQGHKSLLSISIDHDDLFGDYTCIAKNKMGTLRKVVTLTEGAKPGIPFIEIHEIDHKSAKMKIQEPKAELFLGIMGFKVEYKLKSQEWENATHEYFDKKEPGSIYDLNGLLPKSCYHVRARARNLAGFSDTSNLIILQTNDEHSVRELISNDSSLLSPSSTTSSISRGVPIVISVIQTIISVRGFLCYRIFASV</sequence>
<dbReference type="PRINTS" id="PR01838">
    <property type="entry name" value="NCAMFAMILY"/>
</dbReference>
<evidence type="ECO:0000259" key="12">
    <source>
        <dbReference type="PROSITE" id="PS50853"/>
    </source>
</evidence>
<dbReference type="InterPro" id="IPR036116">
    <property type="entry name" value="FN3_sf"/>
</dbReference>
<evidence type="ECO:0000256" key="7">
    <source>
        <dbReference type="ARBA" id="ARBA00023136"/>
    </source>
</evidence>
<dbReference type="PROSITE" id="PS50835">
    <property type="entry name" value="IG_LIKE"/>
    <property type="match status" value="2"/>
</dbReference>
<keyword evidence="10" id="KW-0393">Immunoglobulin domain</keyword>
<evidence type="ECO:0000256" key="8">
    <source>
        <dbReference type="ARBA" id="ARBA00023157"/>
    </source>
</evidence>
<dbReference type="InterPro" id="IPR036179">
    <property type="entry name" value="Ig-like_dom_sf"/>
</dbReference>
<feature type="non-terminal residue" evidence="13">
    <location>
        <position position="1"/>
    </location>
</feature>
<dbReference type="OrthoDB" id="9355041at2759"/>
<dbReference type="SMART" id="SM00409">
    <property type="entry name" value="IG"/>
    <property type="match status" value="3"/>
</dbReference>
<organism evidence="13">
    <name type="scientific">Lepeophtheirus salmonis</name>
    <name type="common">Salmon louse</name>
    <name type="synonym">Caligus salmonis</name>
    <dbReference type="NCBI Taxonomy" id="72036"/>
    <lineage>
        <taxon>Eukaryota</taxon>
        <taxon>Metazoa</taxon>
        <taxon>Ecdysozoa</taxon>
        <taxon>Arthropoda</taxon>
        <taxon>Crustacea</taxon>
        <taxon>Multicrustacea</taxon>
        <taxon>Hexanauplia</taxon>
        <taxon>Copepoda</taxon>
        <taxon>Siphonostomatoida</taxon>
        <taxon>Caligidae</taxon>
        <taxon>Lepeophtheirus</taxon>
    </lineage>
</organism>
<dbReference type="CDD" id="cd00096">
    <property type="entry name" value="Ig"/>
    <property type="match status" value="1"/>
</dbReference>
<keyword evidence="8" id="KW-1015">Disulfide bond</keyword>
<feature type="non-terminal residue" evidence="13">
    <location>
        <position position="463"/>
    </location>
</feature>
<feature type="domain" description="Ig-like" evidence="11">
    <location>
        <begin position="125"/>
        <end position="206"/>
    </location>
</feature>
<keyword evidence="3" id="KW-0732">Signal</keyword>
<dbReference type="InterPro" id="IPR007110">
    <property type="entry name" value="Ig-like_dom"/>
</dbReference>
<dbReference type="InterPro" id="IPR013098">
    <property type="entry name" value="Ig_I-set"/>
</dbReference>
<dbReference type="PANTHER" id="PTHR44170:SF6">
    <property type="entry name" value="CONTACTIN"/>
    <property type="match status" value="1"/>
</dbReference>
<dbReference type="GO" id="GO:0009653">
    <property type="term" value="P:anatomical structure morphogenesis"/>
    <property type="evidence" value="ECO:0007669"/>
    <property type="project" value="UniProtKB-ARBA"/>
</dbReference>
<evidence type="ECO:0000313" key="13">
    <source>
        <dbReference type="EMBL" id="CDW32089.1"/>
    </source>
</evidence>
<evidence type="ECO:0000256" key="9">
    <source>
        <dbReference type="ARBA" id="ARBA00023180"/>
    </source>
</evidence>
<dbReference type="SMART" id="SM00408">
    <property type="entry name" value="IGc2"/>
    <property type="match status" value="3"/>
</dbReference>
<dbReference type="Pfam" id="PF13927">
    <property type="entry name" value="Ig_3"/>
    <property type="match status" value="1"/>
</dbReference>
<proteinExistence type="predicted"/>
<keyword evidence="5" id="KW-0130">Cell adhesion</keyword>
<dbReference type="GO" id="GO:0005886">
    <property type="term" value="C:plasma membrane"/>
    <property type="evidence" value="ECO:0007669"/>
    <property type="project" value="UniProtKB-ARBA"/>
</dbReference>
<keyword evidence="9" id="KW-0325">Glycoprotein</keyword>
<evidence type="ECO:0000256" key="5">
    <source>
        <dbReference type="ARBA" id="ARBA00022889"/>
    </source>
</evidence>
<evidence type="ECO:0000256" key="2">
    <source>
        <dbReference type="ARBA" id="ARBA00022692"/>
    </source>
</evidence>
<dbReference type="SUPFAM" id="SSF49265">
    <property type="entry name" value="Fibronectin type III"/>
    <property type="match status" value="1"/>
</dbReference>
<dbReference type="GO" id="GO:0098609">
    <property type="term" value="P:cell-cell adhesion"/>
    <property type="evidence" value="ECO:0007669"/>
    <property type="project" value="TreeGrafter"/>
</dbReference>
<protein>
    <submittedName>
        <fullName evidence="13">Uncharacterized protein</fullName>
    </submittedName>
</protein>
<evidence type="ECO:0000256" key="3">
    <source>
        <dbReference type="ARBA" id="ARBA00022729"/>
    </source>
</evidence>
<dbReference type="Gene3D" id="2.60.40.10">
    <property type="entry name" value="Immunoglobulins"/>
    <property type="match status" value="4"/>
</dbReference>